<dbReference type="Proteomes" id="UP000580856">
    <property type="component" value="Unassembled WGS sequence"/>
</dbReference>
<evidence type="ECO:0000256" key="3">
    <source>
        <dbReference type="ARBA" id="ARBA00023004"/>
    </source>
</evidence>
<evidence type="ECO:0000256" key="1">
    <source>
        <dbReference type="ARBA" id="ARBA00022485"/>
    </source>
</evidence>
<dbReference type="EC" id="1.17.7.4" evidence="5"/>
<dbReference type="Gene3D" id="3.40.50.11270">
    <property type="match status" value="1"/>
</dbReference>
<dbReference type="PANTHER" id="PTHR30426">
    <property type="entry name" value="4-HYDROXY-3-METHYLBUT-2-ENYL DIPHOSPHATE REDUCTASE"/>
    <property type="match status" value="1"/>
</dbReference>
<feature type="binding site" evidence="5">
    <location>
        <position position="42"/>
    </location>
    <ligand>
        <name>dimethylallyl diphosphate</name>
        <dbReference type="ChEBI" id="CHEBI:57623"/>
    </ligand>
</feature>
<comment type="pathway">
    <text evidence="5">Isoprenoid biosynthesis; isopentenyl diphosphate biosynthesis via DXP pathway; isopentenyl diphosphate from 1-deoxy-D-xylulose 5-phosphate: step 6/6.</text>
</comment>
<feature type="binding site" evidence="5">
    <location>
        <position position="75"/>
    </location>
    <ligand>
        <name>isopentenyl diphosphate</name>
        <dbReference type="ChEBI" id="CHEBI:128769"/>
    </ligand>
</feature>
<feature type="binding site" evidence="5">
    <location>
        <position position="125"/>
    </location>
    <ligand>
        <name>isopentenyl diphosphate</name>
        <dbReference type="ChEBI" id="CHEBI:128769"/>
    </ligand>
</feature>
<evidence type="ECO:0000313" key="7">
    <source>
        <dbReference type="Proteomes" id="UP000580856"/>
    </source>
</evidence>
<comment type="caution">
    <text evidence="6">The sequence shown here is derived from an EMBL/GenBank/DDBJ whole genome shotgun (WGS) entry which is preliminary data.</text>
</comment>
<comment type="similarity">
    <text evidence="5">Belongs to the IspH family.</text>
</comment>
<feature type="binding site" evidence="5">
    <location>
        <position position="223"/>
    </location>
    <ligand>
        <name>(2E)-4-hydroxy-3-methylbut-2-enyl diphosphate</name>
        <dbReference type="ChEBI" id="CHEBI:128753"/>
    </ligand>
</feature>
<dbReference type="GO" id="GO:0019288">
    <property type="term" value="P:isopentenyl diphosphate biosynthetic process, methylerythritol 4-phosphate pathway"/>
    <property type="evidence" value="ECO:0007669"/>
    <property type="project" value="UniProtKB-UniRule"/>
</dbReference>
<feature type="binding site" evidence="5">
    <location>
        <position position="223"/>
    </location>
    <ligand>
        <name>isopentenyl diphosphate</name>
        <dbReference type="ChEBI" id="CHEBI:128769"/>
    </ligand>
</feature>
<feature type="binding site" evidence="5">
    <location>
        <position position="164"/>
    </location>
    <ligand>
        <name>(2E)-4-hydroxy-3-methylbut-2-enyl diphosphate</name>
        <dbReference type="ChEBI" id="CHEBI:128753"/>
    </ligand>
</feature>
<keyword evidence="5 6" id="KW-0560">Oxidoreductase</keyword>
<evidence type="ECO:0000256" key="2">
    <source>
        <dbReference type="ARBA" id="ARBA00022723"/>
    </source>
</evidence>
<feature type="binding site" evidence="5">
    <location>
        <position position="97"/>
    </location>
    <ligand>
        <name>[4Fe-4S] cluster</name>
        <dbReference type="ChEBI" id="CHEBI:49883"/>
    </ligand>
</feature>
<feature type="binding site" evidence="5">
    <location>
        <position position="265"/>
    </location>
    <ligand>
        <name>(2E)-4-hydroxy-3-methylbut-2-enyl diphosphate</name>
        <dbReference type="ChEBI" id="CHEBI:128753"/>
    </ligand>
</feature>
<feature type="binding site" evidence="5">
    <location>
        <position position="265"/>
    </location>
    <ligand>
        <name>dimethylallyl diphosphate</name>
        <dbReference type="ChEBI" id="CHEBI:57623"/>
    </ligand>
</feature>
<organism evidence="6 7">
    <name type="scientific">Desulfobaculum xiamenense</name>
    <dbReference type="NCBI Taxonomy" id="995050"/>
    <lineage>
        <taxon>Bacteria</taxon>
        <taxon>Pseudomonadati</taxon>
        <taxon>Thermodesulfobacteriota</taxon>
        <taxon>Desulfovibrionia</taxon>
        <taxon>Desulfovibrionales</taxon>
        <taxon>Desulfovibrionaceae</taxon>
        <taxon>Desulfobaculum</taxon>
    </lineage>
</organism>
<dbReference type="CDD" id="cd13944">
    <property type="entry name" value="lytB_ispH"/>
    <property type="match status" value="1"/>
</dbReference>
<comment type="catalytic activity">
    <reaction evidence="5">
        <text>isopentenyl diphosphate + 2 oxidized [2Fe-2S]-[ferredoxin] + H2O = (2E)-4-hydroxy-3-methylbut-2-enyl diphosphate + 2 reduced [2Fe-2S]-[ferredoxin] + 2 H(+)</text>
        <dbReference type="Rhea" id="RHEA:24488"/>
        <dbReference type="Rhea" id="RHEA-COMP:10000"/>
        <dbReference type="Rhea" id="RHEA-COMP:10001"/>
        <dbReference type="ChEBI" id="CHEBI:15377"/>
        <dbReference type="ChEBI" id="CHEBI:15378"/>
        <dbReference type="ChEBI" id="CHEBI:33737"/>
        <dbReference type="ChEBI" id="CHEBI:33738"/>
        <dbReference type="ChEBI" id="CHEBI:128753"/>
        <dbReference type="ChEBI" id="CHEBI:128769"/>
        <dbReference type="EC" id="1.17.7.4"/>
    </reaction>
</comment>
<keyword evidence="2 5" id="KW-0479">Metal-binding</keyword>
<dbReference type="PANTHER" id="PTHR30426:SF0">
    <property type="entry name" value="4-HYDROXY-3-METHYLBUT-2-ENYL DIPHOSPHATE REDUCTASE"/>
    <property type="match status" value="1"/>
</dbReference>
<feature type="active site" description="Proton donor" evidence="5">
    <location>
        <position position="127"/>
    </location>
</feature>
<comment type="catalytic activity">
    <reaction evidence="5">
        <text>dimethylallyl diphosphate + 2 oxidized [2Fe-2S]-[ferredoxin] + H2O = (2E)-4-hydroxy-3-methylbut-2-enyl diphosphate + 2 reduced [2Fe-2S]-[ferredoxin] + 2 H(+)</text>
        <dbReference type="Rhea" id="RHEA:24825"/>
        <dbReference type="Rhea" id="RHEA-COMP:10000"/>
        <dbReference type="Rhea" id="RHEA-COMP:10001"/>
        <dbReference type="ChEBI" id="CHEBI:15377"/>
        <dbReference type="ChEBI" id="CHEBI:15378"/>
        <dbReference type="ChEBI" id="CHEBI:33737"/>
        <dbReference type="ChEBI" id="CHEBI:33738"/>
        <dbReference type="ChEBI" id="CHEBI:57623"/>
        <dbReference type="ChEBI" id="CHEBI:128753"/>
        <dbReference type="EC" id="1.17.7.4"/>
    </reaction>
</comment>
<comment type="pathway">
    <text evidence="5">Isoprenoid biosynthesis; dimethylallyl diphosphate biosynthesis; dimethylallyl diphosphate from (2E)-4-hydroxy-3-methylbutenyl diphosphate: step 1/1.</text>
</comment>
<dbReference type="GO" id="GO:0016114">
    <property type="term" value="P:terpenoid biosynthetic process"/>
    <property type="evidence" value="ECO:0007669"/>
    <property type="project" value="UniProtKB-UniRule"/>
</dbReference>
<feature type="binding site" evidence="5">
    <location>
        <position position="221"/>
    </location>
    <ligand>
        <name>isopentenyl diphosphate</name>
        <dbReference type="ChEBI" id="CHEBI:128769"/>
    </ligand>
</feature>
<keyword evidence="3 5" id="KW-0408">Iron</keyword>
<dbReference type="GO" id="GO:0046872">
    <property type="term" value="F:metal ion binding"/>
    <property type="evidence" value="ECO:0007669"/>
    <property type="project" value="UniProtKB-KW"/>
</dbReference>
<protein>
    <recommendedName>
        <fullName evidence="5">4-hydroxy-3-methylbut-2-enyl diphosphate reductase</fullName>
        <shortName evidence="5">HMBPP reductase</shortName>
        <ecNumber evidence="5">1.17.7.4</ecNumber>
    </recommendedName>
</protein>
<evidence type="ECO:0000313" key="6">
    <source>
        <dbReference type="EMBL" id="NJB67057.1"/>
    </source>
</evidence>
<feature type="binding site" evidence="5">
    <location>
        <position position="42"/>
    </location>
    <ligand>
        <name>isopentenyl diphosphate</name>
        <dbReference type="ChEBI" id="CHEBI:128769"/>
    </ligand>
</feature>
<feature type="binding site" evidence="5">
    <location>
        <position position="223"/>
    </location>
    <ligand>
        <name>dimethylallyl diphosphate</name>
        <dbReference type="ChEBI" id="CHEBI:57623"/>
    </ligand>
</feature>
<dbReference type="GO" id="GO:0050992">
    <property type="term" value="P:dimethylallyl diphosphate biosynthetic process"/>
    <property type="evidence" value="ECO:0007669"/>
    <property type="project" value="UniProtKB-UniRule"/>
</dbReference>
<dbReference type="NCBIfam" id="TIGR00216">
    <property type="entry name" value="ispH_lytB"/>
    <property type="match status" value="1"/>
</dbReference>
<sequence length="281" mass="31054">MDVILAETAGFCMGVSLALKKLDSTLEEATGNRIRTLGPIIHNPQVLEAYAARGVDVITTPAEAMPGDTVVIRAHGVPQETERELQARGVTVHDATCPRVKKAQLLIARQTERGRTLLLYGEADHPEVRGLLSYADKNAIVFETLDELKERVVPGTDYFLAAQTTQDRKLFEKIHEYLKHVSTRPLPVLETICDATRIRQDEAIRIAREVEAMVVAGGRNSGNTRRLVQVVRDQGTPCTHVETADELNADDFRGLNRIGLTAGASTPDKIIREIVERLQSF</sequence>
<keyword evidence="1 5" id="KW-0004">4Fe-4S</keyword>
<dbReference type="InterPro" id="IPR003451">
    <property type="entry name" value="LytB/IspH"/>
</dbReference>
<comment type="function">
    <text evidence="5">Catalyzes the conversion of 1-hydroxy-2-methyl-2-(E)-butenyl 4-diphosphate (HMBPP) into a mixture of isopentenyl diphosphate (IPP) and dimethylallyl diphosphate (DMAPP). Acts in the terminal step of the DOXP/MEP pathway for isoprenoid precursor biosynthesis.</text>
</comment>
<feature type="binding site" evidence="5">
    <location>
        <position position="75"/>
    </location>
    <ligand>
        <name>dimethylallyl diphosphate</name>
        <dbReference type="ChEBI" id="CHEBI:57623"/>
    </ligand>
</feature>
<gene>
    <name evidence="5" type="primary">ispH</name>
    <name evidence="6" type="ORF">GGQ74_000697</name>
</gene>
<comment type="caution">
    <text evidence="5">Lacks conserved residue(s) required for the propagation of feature annotation.</text>
</comment>
<dbReference type="UniPathway" id="UPA00059">
    <property type="reaction ID" value="UER00105"/>
</dbReference>
<dbReference type="Gene3D" id="3.40.1010.20">
    <property type="entry name" value="4-hydroxy-3-methylbut-2-enyl diphosphate reductase, catalytic domain"/>
    <property type="match status" value="2"/>
</dbReference>
<dbReference type="AlphaFoldDB" id="A0A846QJ25"/>
<feature type="binding site" evidence="5">
    <location>
        <position position="221"/>
    </location>
    <ligand>
        <name>dimethylallyl diphosphate</name>
        <dbReference type="ChEBI" id="CHEBI:57623"/>
    </ligand>
</feature>
<feature type="binding site" evidence="5">
    <location>
        <position position="125"/>
    </location>
    <ligand>
        <name>dimethylallyl diphosphate</name>
        <dbReference type="ChEBI" id="CHEBI:57623"/>
    </ligand>
</feature>
<feature type="binding site" evidence="5">
    <location>
        <position position="12"/>
    </location>
    <ligand>
        <name>[4Fe-4S] cluster</name>
        <dbReference type="ChEBI" id="CHEBI:49883"/>
    </ligand>
</feature>
<feature type="binding site" evidence="5">
    <location>
        <position position="265"/>
    </location>
    <ligand>
        <name>isopentenyl diphosphate</name>
        <dbReference type="ChEBI" id="CHEBI:128769"/>
    </ligand>
</feature>
<name>A0A846QJ25_9BACT</name>
<keyword evidence="5" id="KW-0414">Isoprene biosynthesis</keyword>
<proteinExistence type="inferred from homology"/>
<dbReference type="GO" id="GO:0051745">
    <property type="term" value="F:4-hydroxy-3-methylbut-2-enyl diphosphate reductase activity"/>
    <property type="evidence" value="ECO:0007669"/>
    <property type="project" value="UniProtKB-UniRule"/>
</dbReference>
<accession>A0A846QJ25</accession>
<keyword evidence="7" id="KW-1185">Reference proteome</keyword>
<dbReference type="HAMAP" id="MF_00191">
    <property type="entry name" value="IspH"/>
    <property type="match status" value="1"/>
</dbReference>
<dbReference type="Pfam" id="PF02401">
    <property type="entry name" value="LYTB"/>
    <property type="match status" value="1"/>
</dbReference>
<dbReference type="GO" id="GO:0051539">
    <property type="term" value="F:4 iron, 4 sulfur cluster binding"/>
    <property type="evidence" value="ECO:0007669"/>
    <property type="project" value="UniProtKB-UniRule"/>
</dbReference>
<reference evidence="6 7" key="1">
    <citation type="submission" date="2020-03" db="EMBL/GenBank/DDBJ databases">
        <title>Genomic Encyclopedia of Type Strains, Phase IV (KMG-IV): sequencing the most valuable type-strain genomes for metagenomic binning, comparative biology and taxonomic classification.</title>
        <authorList>
            <person name="Goeker M."/>
        </authorList>
    </citation>
    <scope>NUCLEOTIDE SEQUENCE [LARGE SCALE GENOMIC DNA]</scope>
    <source>
        <strain evidence="6 7">DSM 24233</strain>
    </source>
</reference>
<keyword evidence="4 5" id="KW-0411">Iron-sulfur</keyword>
<feature type="binding site" evidence="5">
    <location>
        <position position="193"/>
    </location>
    <ligand>
        <name>[4Fe-4S] cluster</name>
        <dbReference type="ChEBI" id="CHEBI:49883"/>
    </ligand>
</feature>
<dbReference type="EMBL" id="JAATJA010000001">
    <property type="protein sequence ID" value="NJB67057.1"/>
    <property type="molecule type" value="Genomic_DNA"/>
</dbReference>
<feature type="binding site" evidence="5">
    <location>
        <position position="221"/>
    </location>
    <ligand>
        <name>(2E)-4-hydroxy-3-methylbut-2-enyl diphosphate</name>
        <dbReference type="ChEBI" id="CHEBI:128753"/>
    </ligand>
</feature>
<feature type="binding site" evidence="5">
    <location>
        <position position="75"/>
    </location>
    <ligand>
        <name>(2E)-4-hydroxy-3-methylbut-2-enyl diphosphate</name>
        <dbReference type="ChEBI" id="CHEBI:128753"/>
    </ligand>
</feature>
<comment type="cofactor">
    <cofactor evidence="5">
        <name>[4Fe-4S] cluster</name>
        <dbReference type="ChEBI" id="CHEBI:49883"/>
    </cofactor>
    <text evidence="5">Binds 1 [4Fe-4S] cluster per subunit.</text>
</comment>
<dbReference type="UniPathway" id="UPA00056">
    <property type="reaction ID" value="UER00097"/>
</dbReference>
<feature type="binding site" evidence="5">
    <location>
        <position position="42"/>
    </location>
    <ligand>
        <name>(2E)-4-hydroxy-3-methylbut-2-enyl diphosphate</name>
        <dbReference type="ChEBI" id="CHEBI:128753"/>
    </ligand>
</feature>
<dbReference type="RefSeq" id="WP_167940145.1">
    <property type="nucleotide sequence ID" value="NZ_JAATJA010000001.1"/>
</dbReference>
<evidence type="ECO:0000256" key="4">
    <source>
        <dbReference type="ARBA" id="ARBA00023014"/>
    </source>
</evidence>
<feature type="binding site" evidence="5">
    <location>
        <position position="125"/>
    </location>
    <ligand>
        <name>(2E)-4-hydroxy-3-methylbut-2-enyl diphosphate</name>
        <dbReference type="ChEBI" id="CHEBI:128753"/>
    </ligand>
</feature>
<evidence type="ECO:0000256" key="5">
    <source>
        <dbReference type="HAMAP-Rule" id="MF_00191"/>
    </source>
</evidence>